<evidence type="ECO:0000313" key="1">
    <source>
        <dbReference type="EMBL" id="MBA0757580.1"/>
    </source>
</evidence>
<accession>A0A7J9DA13</accession>
<gene>
    <name evidence="1" type="ORF">Gotri_020671</name>
</gene>
<organism evidence="1 2">
    <name type="scientific">Gossypium trilobum</name>
    <dbReference type="NCBI Taxonomy" id="34281"/>
    <lineage>
        <taxon>Eukaryota</taxon>
        <taxon>Viridiplantae</taxon>
        <taxon>Streptophyta</taxon>
        <taxon>Embryophyta</taxon>
        <taxon>Tracheophyta</taxon>
        <taxon>Spermatophyta</taxon>
        <taxon>Magnoliopsida</taxon>
        <taxon>eudicotyledons</taxon>
        <taxon>Gunneridae</taxon>
        <taxon>Pentapetalae</taxon>
        <taxon>rosids</taxon>
        <taxon>malvids</taxon>
        <taxon>Malvales</taxon>
        <taxon>Malvaceae</taxon>
        <taxon>Malvoideae</taxon>
        <taxon>Gossypium</taxon>
    </lineage>
</organism>
<comment type="caution">
    <text evidence="1">The sequence shown here is derived from an EMBL/GenBank/DDBJ whole genome shotgun (WGS) entry which is preliminary data.</text>
</comment>
<evidence type="ECO:0000313" key="2">
    <source>
        <dbReference type="Proteomes" id="UP000593568"/>
    </source>
</evidence>
<dbReference type="Proteomes" id="UP000593568">
    <property type="component" value="Unassembled WGS sequence"/>
</dbReference>
<name>A0A7J9DA13_9ROSI</name>
<keyword evidence="2" id="KW-1185">Reference proteome</keyword>
<proteinExistence type="predicted"/>
<protein>
    <submittedName>
        <fullName evidence="1">Uncharacterized protein</fullName>
    </submittedName>
</protein>
<dbReference type="EMBL" id="JABEZW010000001">
    <property type="protein sequence ID" value="MBA0757580.1"/>
    <property type="molecule type" value="Genomic_DNA"/>
</dbReference>
<dbReference type="AlphaFoldDB" id="A0A7J9DA13"/>
<reference evidence="1 2" key="1">
    <citation type="journal article" date="2019" name="Genome Biol. Evol.">
        <title>Insights into the evolution of the New World diploid cottons (Gossypium, subgenus Houzingenia) based on genome sequencing.</title>
        <authorList>
            <person name="Grover C.E."/>
            <person name="Arick M.A. 2nd"/>
            <person name="Thrash A."/>
            <person name="Conover J.L."/>
            <person name="Sanders W.S."/>
            <person name="Peterson D.G."/>
            <person name="Frelichowski J.E."/>
            <person name="Scheffler J.A."/>
            <person name="Scheffler B.E."/>
            <person name="Wendel J.F."/>
        </authorList>
    </citation>
    <scope>NUCLEOTIDE SEQUENCE [LARGE SCALE GENOMIC DNA]</scope>
    <source>
        <strain evidence="1">8</strain>
        <tissue evidence="1">Leaf</tissue>
    </source>
</reference>
<sequence>MACHDLSPFSQPQAALRMHCVHKQLLLLQRGHELHIFTSSPNSTFPRYPVTYLVFHPPKTTADGYLEQAILLRTPKEQAHVLSNRVMKVAEAVIVLVSGDGC</sequence>